<name>A0A834XC96_9FABA</name>
<reference evidence="4" key="1">
    <citation type="submission" date="2020-09" db="EMBL/GenBank/DDBJ databases">
        <title>Genome-Enabled Discovery of Anthraquinone Biosynthesis in Senna tora.</title>
        <authorList>
            <person name="Kang S.-H."/>
            <person name="Pandey R.P."/>
            <person name="Lee C.-M."/>
            <person name="Sim J.-S."/>
            <person name="Jeong J.-T."/>
            <person name="Choi B.-S."/>
            <person name="Jung M."/>
            <person name="Ginzburg D."/>
            <person name="Zhao K."/>
            <person name="Won S.Y."/>
            <person name="Oh T.-J."/>
            <person name="Yu Y."/>
            <person name="Kim N.-H."/>
            <person name="Lee O.R."/>
            <person name="Lee T.-H."/>
            <person name="Bashyal P."/>
            <person name="Kim T.-S."/>
            <person name="Lee W.-H."/>
            <person name="Kawkins C."/>
            <person name="Kim C.-K."/>
            <person name="Kim J.S."/>
            <person name="Ahn B.O."/>
            <person name="Rhee S.Y."/>
            <person name="Sohng J.K."/>
        </authorList>
    </citation>
    <scope>NUCLEOTIDE SEQUENCE</scope>
    <source>
        <tissue evidence="4">Leaf</tissue>
    </source>
</reference>
<proteinExistence type="predicted"/>
<keyword evidence="5" id="KW-1185">Reference proteome</keyword>
<dbReference type="PANTHER" id="PTHR35317">
    <property type="entry name" value="OS04G0629600 PROTEIN"/>
    <property type="match status" value="1"/>
</dbReference>
<evidence type="ECO:0000256" key="2">
    <source>
        <dbReference type="SAM" id="MobiDB-lite"/>
    </source>
</evidence>
<protein>
    <submittedName>
        <fullName evidence="4">Retrovirus-related Pol polyprotein from transposon TNT 1-94</fullName>
    </submittedName>
</protein>
<dbReference type="Proteomes" id="UP000634136">
    <property type="component" value="Unassembled WGS sequence"/>
</dbReference>
<dbReference type="PROSITE" id="PS50158">
    <property type="entry name" value="ZF_CCHC"/>
    <property type="match status" value="1"/>
</dbReference>
<gene>
    <name evidence="4" type="ORF">G2W53_004813</name>
</gene>
<feature type="domain" description="CCHC-type" evidence="3">
    <location>
        <begin position="230"/>
        <end position="244"/>
    </location>
</feature>
<dbReference type="EMBL" id="JAAIUW010000002">
    <property type="protein sequence ID" value="KAF7842515.1"/>
    <property type="molecule type" value="Genomic_DNA"/>
</dbReference>
<evidence type="ECO:0000256" key="1">
    <source>
        <dbReference type="PROSITE-ProRule" id="PRU00047"/>
    </source>
</evidence>
<evidence type="ECO:0000313" key="4">
    <source>
        <dbReference type="EMBL" id="KAF7842515.1"/>
    </source>
</evidence>
<keyword evidence="1" id="KW-0863">Zinc-finger</keyword>
<keyword evidence="1" id="KW-0479">Metal-binding</keyword>
<dbReference type="OrthoDB" id="1659983at2759"/>
<dbReference type="InterPro" id="IPR001878">
    <property type="entry name" value="Znf_CCHC"/>
</dbReference>
<evidence type="ECO:0000313" key="5">
    <source>
        <dbReference type="Proteomes" id="UP000634136"/>
    </source>
</evidence>
<dbReference type="InterPro" id="IPR054722">
    <property type="entry name" value="PolX-like_BBD"/>
</dbReference>
<dbReference type="GO" id="GO:0003676">
    <property type="term" value="F:nucleic acid binding"/>
    <property type="evidence" value="ECO:0007669"/>
    <property type="project" value="InterPro"/>
</dbReference>
<feature type="compositionally biased region" description="Basic and acidic residues" evidence="2">
    <location>
        <begin position="200"/>
        <end position="212"/>
    </location>
</feature>
<accession>A0A834XC96</accession>
<sequence length="410" mass="46885">MFVTVYVVVIDVVHQRPLVEDIASVTYSLTTVEGCRSYRPVEPAFSFEEVDILLEDYVGSRIPDLVGLENFVQPAVPRFDGHYDHWSMLMENFLRSKEYWPVVEGGIRKATVGVTLTDALKTEIEAQKLKDLKAKNYLFQAIDRTILETILCKDTSKQIQDSMKKKYQVQQDKEEHALQAITTSKDSGHGRNKWKGKNSNRVEDGNKKKNACDQKSNGKSKSADKSHIECFRCHRYGHYRSECRTNLNKHGGGKSNFAETSEKEEEVSLLMVCNTQQDTHKSLWYLDTGCSIHMCGIKSAFSELDETFSSTVKFDLKTNLLSVGQLQEKGYEILMMRSIMSNQQFNLQSKLKEGVNDLNESEKDQHGWMIMRSEDQTTDIFTKPLKVESFVKLRKLLGVFTLKESLNKVA</sequence>
<keyword evidence="1" id="KW-0862">Zinc</keyword>
<feature type="region of interest" description="Disordered" evidence="2">
    <location>
        <begin position="181"/>
        <end position="222"/>
    </location>
</feature>
<dbReference type="Pfam" id="PF22936">
    <property type="entry name" value="Pol_BBD"/>
    <property type="match status" value="1"/>
</dbReference>
<comment type="caution">
    <text evidence="4">The sequence shown here is derived from an EMBL/GenBank/DDBJ whole genome shotgun (WGS) entry which is preliminary data.</text>
</comment>
<dbReference type="SUPFAM" id="SSF57756">
    <property type="entry name" value="Retrovirus zinc finger-like domains"/>
    <property type="match status" value="1"/>
</dbReference>
<dbReference type="InterPro" id="IPR036875">
    <property type="entry name" value="Znf_CCHC_sf"/>
</dbReference>
<dbReference type="GO" id="GO:0008270">
    <property type="term" value="F:zinc ion binding"/>
    <property type="evidence" value="ECO:0007669"/>
    <property type="project" value="UniProtKB-KW"/>
</dbReference>
<dbReference type="PANTHER" id="PTHR35317:SF27">
    <property type="entry name" value="RETROVIRUS-RELATED POL POLYPROTEIN FROM TRANSPOSON TNT 1-94"/>
    <property type="match status" value="1"/>
</dbReference>
<evidence type="ECO:0000259" key="3">
    <source>
        <dbReference type="PROSITE" id="PS50158"/>
    </source>
</evidence>
<organism evidence="4 5">
    <name type="scientific">Senna tora</name>
    <dbReference type="NCBI Taxonomy" id="362788"/>
    <lineage>
        <taxon>Eukaryota</taxon>
        <taxon>Viridiplantae</taxon>
        <taxon>Streptophyta</taxon>
        <taxon>Embryophyta</taxon>
        <taxon>Tracheophyta</taxon>
        <taxon>Spermatophyta</taxon>
        <taxon>Magnoliopsida</taxon>
        <taxon>eudicotyledons</taxon>
        <taxon>Gunneridae</taxon>
        <taxon>Pentapetalae</taxon>
        <taxon>rosids</taxon>
        <taxon>fabids</taxon>
        <taxon>Fabales</taxon>
        <taxon>Fabaceae</taxon>
        <taxon>Caesalpinioideae</taxon>
        <taxon>Cassia clade</taxon>
        <taxon>Senna</taxon>
    </lineage>
</organism>
<dbReference type="AlphaFoldDB" id="A0A834XC96"/>